<keyword evidence="1" id="KW-0175">Coiled coil</keyword>
<comment type="caution">
    <text evidence="2">The sequence shown here is derived from an EMBL/GenBank/DDBJ whole genome shotgun (WGS) entry which is preliminary data.</text>
</comment>
<feature type="coiled-coil region" evidence="1">
    <location>
        <begin position="49"/>
        <end position="76"/>
    </location>
</feature>
<organism evidence="2 3">
    <name type="scientific">Mesobacillus maritimus</name>
    <dbReference type="NCBI Taxonomy" id="1643336"/>
    <lineage>
        <taxon>Bacteria</taxon>
        <taxon>Bacillati</taxon>
        <taxon>Bacillota</taxon>
        <taxon>Bacilli</taxon>
        <taxon>Bacillales</taxon>
        <taxon>Bacillaceae</taxon>
        <taxon>Mesobacillus</taxon>
    </lineage>
</organism>
<evidence type="ECO:0000313" key="2">
    <source>
        <dbReference type="EMBL" id="MBY0095220.1"/>
    </source>
</evidence>
<sequence>MDKKLDQLFETLLDVKTKMDLLGDKVDKIEKRLNGLGKVDSIEHRVTSNQIDITDIKEALERMEELQNEKIEHILKGVVESLDHKSTRQINTIRKRLDSHLLMMGRMEEDVLILKEEKNQ</sequence>
<dbReference type="Proteomes" id="UP000769780">
    <property type="component" value="Unassembled WGS sequence"/>
</dbReference>
<evidence type="ECO:0000256" key="1">
    <source>
        <dbReference type="SAM" id="Coils"/>
    </source>
</evidence>
<accession>A0ABS7JZ57</accession>
<dbReference type="EMBL" id="JACWFH010000001">
    <property type="protein sequence ID" value="MBY0095220.1"/>
    <property type="molecule type" value="Genomic_DNA"/>
</dbReference>
<evidence type="ECO:0000313" key="3">
    <source>
        <dbReference type="Proteomes" id="UP000769780"/>
    </source>
</evidence>
<keyword evidence="3" id="KW-1185">Reference proteome</keyword>
<gene>
    <name evidence="2" type="ORF">H0185_00100</name>
</gene>
<protein>
    <submittedName>
        <fullName evidence="2">Uncharacterized protein</fullName>
    </submittedName>
</protein>
<dbReference type="RefSeq" id="WP_221870006.1">
    <property type="nucleotide sequence ID" value="NZ_JACWFH010000001.1"/>
</dbReference>
<proteinExistence type="predicted"/>
<reference evidence="2 3" key="1">
    <citation type="submission" date="2020-07" db="EMBL/GenBank/DDBJ databases">
        <title>Fungal Genomes of the International Space Station.</title>
        <authorList>
            <person name="Seuylemezian A."/>
            <person name="Singh N.K."/>
            <person name="Wood J."/>
            <person name="Venkateswaran K."/>
        </authorList>
    </citation>
    <scope>NUCLEOTIDE SEQUENCE [LARGE SCALE GENOMIC DNA]</scope>
    <source>
        <strain evidence="2 3">PL-B2</strain>
    </source>
</reference>
<name>A0ABS7JZ57_9BACI</name>